<reference evidence="2" key="1">
    <citation type="journal article" date="2023" name="Mol. Phylogenet. Evol.">
        <title>Genome-scale phylogeny and comparative genomics of the fungal order Sordariales.</title>
        <authorList>
            <person name="Hensen N."/>
            <person name="Bonometti L."/>
            <person name="Westerberg I."/>
            <person name="Brannstrom I.O."/>
            <person name="Guillou S."/>
            <person name="Cros-Aarteil S."/>
            <person name="Calhoun S."/>
            <person name="Haridas S."/>
            <person name="Kuo A."/>
            <person name="Mondo S."/>
            <person name="Pangilinan J."/>
            <person name="Riley R."/>
            <person name="LaButti K."/>
            <person name="Andreopoulos B."/>
            <person name="Lipzen A."/>
            <person name="Chen C."/>
            <person name="Yan M."/>
            <person name="Daum C."/>
            <person name="Ng V."/>
            <person name="Clum A."/>
            <person name="Steindorff A."/>
            <person name="Ohm R.A."/>
            <person name="Martin F."/>
            <person name="Silar P."/>
            <person name="Natvig D.O."/>
            <person name="Lalanne C."/>
            <person name="Gautier V."/>
            <person name="Ament-Velasquez S.L."/>
            <person name="Kruys A."/>
            <person name="Hutchinson M.I."/>
            <person name="Powell A.J."/>
            <person name="Barry K."/>
            <person name="Miller A.N."/>
            <person name="Grigoriev I.V."/>
            <person name="Debuchy R."/>
            <person name="Gladieux P."/>
            <person name="Hiltunen Thoren M."/>
            <person name="Johannesson H."/>
        </authorList>
    </citation>
    <scope>NUCLEOTIDE SEQUENCE</scope>
    <source>
        <strain evidence="2">CBS 560.94</strain>
    </source>
</reference>
<feature type="compositionally biased region" description="Polar residues" evidence="1">
    <location>
        <begin position="28"/>
        <end position="38"/>
    </location>
</feature>
<evidence type="ECO:0000313" key="3">
    <source>
        <dbReference type="Proteomes" id="UP001278500"/>
    </source>
</evidence>
<feature type="region of interest" description="Disordered" evidence="1">
    <location>
        <begin position="260"/>
        <end position="320"/>
    </location>
</feature>
<organism evidence="2 3">
    <name type="scientific">Neurospora tetraspora</name>
    <dbReference type="NCBI Taxonomy" id="94610"/>
    <lineage>
        <taxon>Eukaryota</taxon>
        <taxon>Fungi</taxon>
        <taxon>Dikarya</taxon>
        <taxon>Ascomycota</taxon>
        <taxon>Pezizomycotina</taxon>
        <taxon>Sordariomycetes</taxon>
        <taxon>Sordariomycetidae</taxon>
        <taxon>Sordariales</taxon>
        <taxon>Sordariaceae</taxon>
        <taxon>Neurospora</taxon>
    </lineage>
</organism>
<evidence type="ECO:0000313" key="2">
    <source>
        <dbReference type="EMBL" id="KAK3343230.1"/>
    </source>
</evidence>
<comment type="caution">
    <text evidence="2">The sequence shown here is derived from an EMBL/GenBank/DDBJ whole genome shotgun (WGS) entry which is preliminary data.</text>
</comment>
<proteinExistence type="predicted"/>
<dbReference type="GeneID" id="87867281"/>
<dbReference type="AlphaFoldDB" id="A0AAE0JDX6"/>
<reference evidence="2" key="2">
    <citation type="submission" date="2023-06" db="EMBL/GenBank/DDBJ databases">
        <authorList>
            <consortium name="Lawrence Berkeley National Laboratory"/>
            <person name="Haridas S."/>
            <person name="Hensen N."/>
            <person name="Bonometti L."/>
            <person name="Westerberg I."/>
            <person name="Brannstrom I.O."/>
            <person name="Guillou S."/>
            <person name="Cros-Aarteil S."/>
            <person name="Calhoun S."/>
            <person name="Kuo A."/>
            <person name="Mondo S."/>
            <person name="Pangilinan J."/>
            <person name="Riley R."/>
            <person name="Labutti K."/>
            <person name="Andreopoulos B."/>
            <person name="Lipzen A."/>
            <person name="Chen C."/>
            <person name="Yanf M."/>
            <person name="Daum C."/>
            <person name="Ng V."/>
            <person name="Clum A."/>
            <person name="Steindorff A."/>
            <person name="Ohm R."/>
            <person name="Martin F."/>
            <person name="Silar P."/>
            <person name="Natvig D."/>
            <person name="Lalanne C."/>
            <person name="Gautier V."/>
            <person name="Ament-Velasquez S.L."/>
            <person name="Kruys A."/>
            <person name="Hutchinson M.I."/>
            <person name="Powell A.J."/>
            <person name="Barry K."/>
            <person name="Miller A.N."/>
            <person name="Grigoriev I.V."/>
            <person name="Debuchy R."/>
            <person name="Gladieux P."/>
            <person name="Thoren M.H."/>
            <person name="Johannesson H."/>
        </authorList>
    </citation>
    <scope>NUCLEOTIDE SEQUENCE</scope>
    <source>
        <strain evidence="2">CBS 560.94</strain>
    </source>
</reference>
<dbReference type="RefSeq" id="XP_062681023.1">
    <property type="nucleotide sequence ID" value="XM_062830127.1"/>
</dbReference>
<protein>
    <submittedName>
        <fullName evidence="2">Uncharacterized protein</fullName>
    </submittedName>
</protein>
<feature type="compositionally biased region" description="Acidic residues" evidence="1">
    <location>
        <begin position="293"/>
        <end position="303"/>
    </location>
</feature>
<name>A0AAE0JDX6_9PEZI</name>
<evidence type="ECO:0000256" key="1">
    <source>
        <dbReference type="SAM" id="MobiDB-lite"/>
    </source>
</evidence>
<keyword evidence="3" id="KW-1185">Reference proteome</keyword>
<accession>A0AAE0JDX6</accession>
<gene>
    <name evidence="2" type="ORF">B0H65DRAFT_559253</name>
</gene>
<feature type="compositionally biased region" description="Basic and acidic residues" evidence="1">
    <location>
        <begin position="260"/>
        <end position="269"/>
    </location>
</feature>
<feature type="region of interest" description="Disordered" evidence="1">
    <location>
        <begin position="1"/>
        <end position="49"/>
    </location>
</feature>
<dbReference type="Proteomes" id="UP001278500">
    <property type="component" value="Unassembled WGS sequence"/>
</dbReference>
<dbReference type="EMBL" id="JAUEPP010000005">
    <property type="protein sequence ID" value="KAK3343230.1"/>
    <property type="molecule type" value="Genomic_DNA"/>
</dbReference>
<feature type="compositionally biased region" description="Polar residues" evidence="1">
    <location>
        <begin position="1"/>
        <end position="10"/>
    </location>
</feature>
<sequence length="365" mass="40107">MADTEQSNKGGNPDSDVGEQGRAGDTVSPGSKPTSKFSGQIFGPGISDNATKDRAISTAGYALHQELHQTPNHVWMAFFTGASWTKTASPSGAYSVVFPSRNSIDHRKLAKMAWYMASSSGVVNEKRLAGLAIAQALYIADNRLRALLHDGRQPKKATVKVFVHCVETLQNIDDPSSIGGDGREAQLEVVKLIEDLSYSLCNIAGINWLPADYRKMVCARDFAKRCRRKKGRKDLYYVGTEVRDAGLMPEGVSGFIERDTAEESQHDMMEESGTAVSMAEEDQAGLHQAANPDDQEMAEEEAMASDQVPNDELGGNEEQASINQQIRAECYQQRIYFLREQRTQDRMEFGVVLGSSLWGMSLLSP</sequence>